<evidence type="ECO:0000313" key="2">
    <source>
        <dbReference type="EMBL" id="TFV95000.1"/>
    </source>
</evidence>
<proteinExistence type="predicted"/>
<dbReference type="Proteomes" id="UP000298127">
    <property type="component" value="Unassembled WGS sequence"/>
</dbReference>
<dbReference type="PROSITE" id="PS50225">
    <property type="entry name" value="SOCS"/>
    <property type="match status" value="1"/>
</dbReference>
<dbReference type="RefSeq" id="WP_135121594.1">
    <property type="nucleotide sequence ID" value="NZ_SPQZ01000008.1"/>
</dbReference>
<reference evidence="2 3" key="1">
    <citation type="journal article" date="2018" name="J. Microbiol.">
        <title>Leifsonia flava sp. nov., a novel actinobacterium isolated from the rhizosphere of Aquilegia viridiflora.</title>
        <authorList>
            <person name="Cai Y."/>
            <person name="Tao W.Z."/>
            <person name="Ma Y.J."/>
            <person name="Cheng J."/>
            <person name="Zhang M.Y."/>
            <person name="Zhang Y.X."/>
        </authorList>
    </citation>
    <scope>NUCLEOTIDE SEQUENCE [LARGE SCALE GENOMIC DNA]</scope>
    <source>
        <strain evidence="2 3">SYP-B2174</strain>
    </source>
</reference>
<evidence type="ECO:0000313" key="3">
    <source>
        <dbReference type="Proteomes" id="UP000298127"/>
    </source>
</evidence>
<sequence>MTRRAPLPIALQHSAFAFGTGRTAGASEHRLRASDIIRPFWGTRAHADEPLTLHDLCRTVLQRLPPGTVISHTTAALLHAIPLPTKLEQEHFLHLSVAAPTRAQHARGIRGHSIRLSDDDVQWFQDVPLTTPTRTWCDLGSILTDVNDLIVAGDRLLYWKDSLTNLAELAAAVARHRRQRGSARLTAALPELVDRAESPRESRVRLALIAGGLPRPVLNYELFSSSGLFIARGDLAYPEFRMLLDYEGEHHRVDRQQWNRDLTRFNDIQDEDWYSMRIGSEHALDDVVARVRAALIRRGWRP</sequence>
<name>A0A4Y9QRW8_9MICO</name>
<dbReference type="EMBL" id="SPQZ01000008">
    <property type="protein sequence ID" value="TFV95000.1"/>
    <property type="molecule type" value="Genomic_DNA"/>
</dbReference>
<comment type="caution">
    <text evidence="2">The sequence shown here is derived from an EMBL/GenBank/DDBJ whole genome shotgun (WGS) entry which is preliminary data.</text>
</comment>
<accession>A0A4Y9QRW8</accession>
<protein>
    <recommendedName>
        <fullName evidence="1">SOCS box domain-containing protein</fullName>
    </recommendedName>
</protein>
<evidence type="ECO:0000259" key="1">
    <source>
        <dbReference type="PROSITE" id="PS50225"/>
    </source>
</evidence>
<gene>
    <name evidence="2" type="ORF">E4M00_16615</name>
</gene>
<keyword evidence="3" id="KW-1185">Reference proteome</keyword>
<feature type="domain" description="SOCS box" evidence="1">
    <location>
        <begin position="35"/>
        <end position="89"/>
    </location>
</feature>
<dbReference type="AlphaFoldDB" id="A0A4Y9QRW8"/>
<organism evidence="2 3">
    <name type="scientific">Orlajensenia leifsoniae</name>
    <dbReference type="NCBI Taxonomy" id="2561933"/>
    <lineage>
        <taxon>Bacteria</taxon>
        <taxon>Bacillati</taxon>
        <taxon>Actinomycetota</taxon>
        <taxon>Actinomycetes</taxon>
        <taxon>Micrococcales</taxon>
        <taxon>Microbacteriaceae</taxon>
        <taxon>Orlajensenia</taxon>
    </lineage>
</organism>
<dbReference type="InterPro" id="IPR001496">
    <property type="entry name" value="SOCS_box"/>
</dbReference>